<protein>
    <submittedName>
        <fullName evidence="1">Uncharacterized protein</fullName>
    </submittedName>
</protein>
<dbReference type="AlphaFoldDB" id="A0A1T4U5W1"/>
<sequence>MKENVQIEKALTPMLFPFDPDHFWQRVRLIIREEI</sequence>
<name>A0A1T4U5W1_9BACT</name>
<dbReference type="Proteomes" id="UP000190367">
    <property type="component" value="Unassembled WGS sequence"/>
</dbReference>
<dbReference type="EMBL" id="FUWZ01000009">
    <property type="protein sequence ID" value="SKA47898.1"/>
    <property type="molecule type" value="Genomic_DNA"/>
</dbReference>
<dbReference type="STRING" id="634771.SAMN04488128_10973"/>
<organism evidence="1 2">
    <name type="scientific">Chitinophaga eiseniae</name>
    <dbReference type="NCBI Taxonomy" id="634771"/>
    <lineage>
        <taxon>Bacteria</taxon>
        <taxon>Pseudomonadati</taxon>
        <taxon>Bacteroidota</taxon>
        <taxon>Chitinophagia</taxon>
        <taxon>Chitinophagales</taxon>
        <taxon>Chitinophagaceae</taxon>
        <taxon>Chitinophaga</taxon>
    </lineage>
</organism>
<gene>
    <name evidence="1" type="ORF">SAMN04488128_10973</name>
</gene>
<evidence type="ECO:0000313" key="2">
    <source>
        <dbReference type="Proteomes" id="UP000190367"/>
    </source>
</evidence>
<reference evidence="2" key="1">
    <citation type="submission" date="2017-02" db="EMBL/GenBank/DDBJ databases">
        <authorList>
            <person name="Varghese N."/>
            <person name="Submissions S."/>
        </authorList>
    </citation>
    <scope>NUCLEOTIDE SEQUENCE [LARGE SCALE GENOMIC DNA]</scope>
    <source>
        <strain evidence="2">DSM 22224</strain>
    </source>
</reference>
<proteinExistence type="predicted"/>
<accession>A0A1T4U5W1</accession>
<evidence type="ECO:0000313" key="1">
    <source>
        <dbReference type="EMBL" id="SKA47898.1"/>
    </source>
</evidence>
<keyword evidence="2" id="KW-1185">Reference proteome</keyword>